<dbReference type="AlphaFoldDB" id="A0A7X2L197"/>
<evidence type="ECO:0000256" key="3">
    <source>
        <dbReference type="ARBA" id="ARBA00023163"/>
    </source>
</evidence>
<dbReference type="InterPro" id="IPR018060">
    <property type="entry name" value="HTH_AraC"/>
</dbReference>
<keyword evidence="1" id="KW-0805">Transcription regulation</keyword>
<dbReference type="SMART" id="SM00342">
    <property type="entry name" value="HTH_ARAC"/>
    <property type="match status" value="1"/>
</dbReference>
<organism evidence="5 6">
    <name type="scientific">Paenibacillus monticola</name>
    <dbReference type="NCBI Taxonomy" id="2666075"/>
    <lineage>
        <taxon>Bacteria</taxon>
        <taxon>Bacillati</taxon>
        <taxon>Bacillota</taxon>
        <taxon>Bacilli</taxon>
        <taxon>Bacillales</taxon>
        <taxon>Paenibacillaceae</taxon>
        <taxon>Paenibacillus</taxon>
    </lineage>
</organism>
<keyword evidence="3" id="KW-0804">Transcription</keyword>
<dbReference type="PROSITE" id="PS00041">
    <property type="entry name" value="HTH_ARAC_FAMILY_1"/>
    <property type="match status" value="1"/>
</dbReference>
<protein>
    <submittedName>
        <fullName evidence="5">Helix-turn-helix domain-containing protein</fullName>
    </submittedName>
</protein>
<reference evidence="5 6" key="1">
    <citation type="submission" date="2019-11" db="EMBL/GenBank/DDBJ databases">
        <title>Paenibacillus monticola sp. nov., a novel PGPR strain isolated from mountain sample in China.</title>
        <authorList>
            <person name="Zhao Q."/>
            <person name="Li H.-P."/>
            <person name="Zhang J.-L."/>
        </authorList>
    </citation>
    <scope>NUCLEOTIDE SEQUENCE [LARGE SCALE GENOMIC DNA]</scope>
    <source>
        <strain evidence="5 6">LC-T2</strain>
    </source>
</reference>
<dbReference type="InterPro" id="IPR037923">
    <property type="entry name" value="HTH-like"/>
</dbReference>
<name>A0A7X2L197_9BACL</name>
<dbReference type="InterPro" id="IPR003313">
    <property type="entry name" value="AraC-bd"/>
</dbReference>
<dbReference type="GO" id="GO:0043565">
    <property type="term" value="F:sequence-specific DNA binding"/>
    <property type="evidence" value="ECO:0007669"/>
    <property type="project" value="InterPro"/>
</dbReference>
<dbReference type="Gene3D" id="2.60.120.280">
    <property type="entry name" value="Regulatory protein AraC"/>
    <property type="match status" value="1"/>
</dbReference>
<dbReference type="PROSITE" id="PS01124">
    <property type="entry name" value="HTH_ARAC_FAMILY_2"/>
    <property type="match status" value="1"/>
</dbReference>
<keyword evidence="6" id="KW-1185">Reference proteome</keyword>
<dbReference type="EMBL" id="WJXB01000001">
    <property type="protein sequence ID" value="MRN52101.1"/>
    <property type="molecule type" value="Genomic_DNA"/>
</dbReference>
<sequence>MMEHYMKQMLVTALDRSLPIFVETMGWNERQDEFNRPQGYHCYHWLQTTGGEGQFEISDKIVTLAPNQGILLQPNASHSYVAQSNPWSTWYITFNGNLAPFIVSSLGLATSTVISWEPGSRLSTLHTRSENLARQSFDFNGMDGSAFVYRFLMDLKRYGQVDNQRSFSQHTERLMPFIRFLEENYSNPAFGLTQLVEYAGISSQRLNYLFRMTTGMSPYQYLIHLRIQKSKEYLINDKKLTVKAIASLVGFLDSSHFVYTFRKIESKTPQTFRDLN</sequence>
<evidence type="ECO:0000256" key="1">
    <source>
        <dbReference type="ARBA" id="ARBA00023015"/>
    </source>
</evidence>
<evidence type="ECO:0000256" key="2">
    <source>
        <dbReference type="ARBA" id="ARBA00023125"/>
    </source>
</evidence>
<dbReference type="InterPro" id="IPR018062">
    <property type="entry name" value="HTH_AraC-typ_CS"/>
</dbReference>
<dbReference type="PANTHER" id="PTHR43280">
    <property type="entry name" value="ARAC-FAMILY TRANSCRIPTIONAL REGULATOR"/>
    <property type="match status" value="1"/>
</dbReference>
<evidence type="ECO:0000313" key="6">
    <source>
        <dbReference type="Proteomes" id="UP000463051"/>
    </source>
</evidence>
<feature type="domain" description="HTH araC/xylS-type" evidence="4">
    <location>
        <begin position="175"/>
        <end position="275"/>
    </location>
</feature>
<dbReference type="InterPro" id="IPR009057">
    <property type="entry name" value="Homeodomain-like_sf"/>
</dbReference>
<dbReference type="SUPFAM" id="SSF51215">
    <property type="entry name" value="Regulatory protein AraC"/>
    <property type="match status" value="1"/>
</dbReference>
<keyword evidence="2" id="KW-0238">DNA-binding</keyword>
<gene>
    <name evidence="5" type="ORF">GJB61_03700</name>
</gene>
<dbReference type="Pfam" id="PF12833">
    <property type="entry name" value="HTH_18"/>
    <property type="match status" value="1"/>
</dbReference>
<proteinExistence type="predicted"/>
<accession>A0A7X2L197</accession>
<dbReference type="PANTHER" id="PTHR43280:SF2">
    <property type="entry name" value="HTH-TYPE TRANSCRIPTIONAL REGULATOR EXSA"/>
    <property type="match status" value="1"/>
</dbReference>
<dbReference type="GO" id="GO:0003700">
    <property type="term" value="F:DNA-binding transcription factor activity"/>
    <property type="evidence" value="ECO:0007669"/>
    <property type="project" value="InterPro"/>
</dbReference>
<evidence type="ECO:0000259" key="4">
    <source>
        <dbReference type="PROSITE" id="PS01124"/>
    </source>
</evidence>
<dbReference type="Pfam" id="PF02311">
    <property type="entry name" value="AraC_binding"/>
    <property type="match status" value="1"/>
</dbReference>
<comment type="caution">
    <text evidence="5">The sequence shown here is derived from an EMBL/GenBank/DDBJ whole genome shotgun (WGS) entry which is preliminary data.</text>
</comment>
<dbReference type="SUPFAM" id="SSF46689">
    <property type="entry name" value="Homeodomain-like"/>
    <property type="match status" value="2"/>
</dbReference>
<dbReference type="Proteomes" id="UP000463051">
    <property type="component" value="Unassembled WGS sequence"/>
</dbReference>
<dbReference type="Gene3D" id="1.10.10.60">
    <property type="entry name" value="Homeodomain-like"/>
    <property type="match status" value="2"/>
</dbReference>
<evidence type="ECO:0000313" key="5">
    <source>
        <dbReference type="EMBL" id="MRN52101.1"/>
    </source>
</evidence>